<evidence type="ECO:0000313" key="3">
    <source>
        <dbReference type="EMBL" id="MBK7423390.1"/>
    </source>
</evidence>
<keyword evidence="1" id="KW-0472">Membrane</keyword>
<feature type="transmembrane region" description="Helical" evidence="1">
    <location>
        <begin position="12"/>
        <end position="33"/>
    </location>
</feature>
<dbReference type="InterPro" id="IPR029058">
    <property type="entry name" value="AB_hydrolase_fold"/>
</dbReference>
<feature type="domain" description="Serine aminopeptidase S33" evidence="2">
    <location>
        <begin position="70"/>
        <end position="173"/>
    </location>
</feature>
<sequence>MKASAGRLIMSLVFVVSLFLGSIAMFQNSLIYFPENPPLASVLSDARGHGLKAWPSEGDYRGLLREPAGPARGTVVLFHGNAGHAGHRDWYADEFTRLGLRVILAEYPAYGSRTGKLGEEALVADAVETLALARRTFSGPLLLAGESLGAGVAAAVANNVDVAAVLLITPWDRIESIAQHHYPWLPVGSLLSDRYDSVENLAGYHGRVAVVIAGNDSIVPAKFGQRLFERLSDPKRLWIVPGADHNDWMSRVDGVWWQSVIDFLIDG</sequence>
<dbReference type="AlphaFoldDB" id="A0A9D7FE32"/>
<dbReference type="GO" id="GO:0016787">
    <property type="term" value="F:hydrolase activity"/>
    <property type="evidence" value="ECO:0007669"/>
    <property type="project" value="UniProtKB-KW"/>
</dbReference>
<keyword evidence="3" id="KW-0378">Hydrolase</keyword>
<reference evidence="3" key="1">
    <citation type="submission" date="2020-10" db="EMBL/GenBank/DDBJ databases">
        <title>Connecting structure to function with the recovery of over 1000 high-quality activated sludge metagenome-assembled genomes encoding full-length rRNA genes using long-read sequencing.</title>
        <authorList>
            <person name="Singleton C.M."/>
            <person name="Petriglieri F."/>
            <person name="Kristensen J.M."/>
            <person name="Kirkegaard R.H."/>
            <person name="Michaelsen T.Y."/>
            <person name="Andersen M.H."/>
            <person name="Karst S.M."/>
            <person name="Dueholm M.S."/>
            <person name="Nielsen P.H."/>
            <person name="Albertsen M."/>
        </authorList>
    </citation>
    <scope>NUCLEOTIDE SEQUENCE</scope>
    <source>
        <strain evidence="3">EsbW_18-Q3-R4-48_MAXAC.044</strain>
    </source>
</reference>
<gene>
    <name evidence="3" type="ORF">IPJ48_10000</name>
</gene>
<dbReference type="SUPFAM" id="SSF53474">
    <property type="entry name" value="alpha/beta-Hydrolases"/>
    <property type="match status" value="1"/>
</dbReference>
<dbReference type="InterPro" id="IPR022742">
    <property type="entry name" value="Hydrolase_4"/>
</dbReference>
<accession>A0A9D7FE32</accession>
<organism evidence="3 4">
    <name type="scientific">Candidatus Propionivibrio dominans</name>
    <dbReference type="NCBI Taxonomy" id="2954373"/>
    <lineage>
        <taxon>Bacteria</taxon>
        <taxon>Pseudomonadati</taxon>
        <taxon>Pseudomonadota</taxon>
        <taxon>Betaproteobacteria</taxon>
        <taxon>Rhodocyclales</taxon>
        <taxon>Rhodocyclaceae</taxon>
        <taxon>Propionivibrio</taxon>
    </lineage>
</organism>
<dbReference type="EMBL" id="JADJNC010000014">
    <property type="protein sequence ID" value="MBK7423390.1"/>
    <property type="molecule type" value="Genomic_DNA"/>
</dbReference>
<proteinExistence type="predicted"/>
<evidence type="ECO:0000256" key="1">
    <source>
        <dbReference type="SAM" id="Phobius"/>
    </source>
</evidence>
<dbReference type="Pfam" id="PF12146">
    <property type="entry name" value="Hydrolase_4"/>
    <property type="match status" value="1"/>
</dbReference>
<keyword evidence="1" id="KW-0812">Transmembrane</keyword>
<comment type="caution">
    <text evidence="3">The sequence shown here is derived from an EMBL/GenBank/DDBJ whole genome shotgun (WGS) entry which is preliminary data.</text>
</comment>
<dbReference type="Gene3D" id="3.40.50.1820">
    <property type="entry name" value="alpha/beta hydrolase"/>
    <property type="match status" value="1"/>
</dbReference>
<evidence type="ECO:0000259" key="2">
    <source>
        <dbReference type="Pfam" id="PF12146"/>
    </source>
</evidence>
<keyword evidence="1" id="KW-1133">Transmembrane helix</keyword>
<dbReference type="Proteomes" id="UP000886602">
    <property type="component" value="Unassembled WGS sequence"/>
</dbReference>
<dbReference type="PANTHER" id="PTHR12277">
    <property type="entry name" value="ALPHA/BETA HYDROLASE DOMAIN-CONTAINING PROTEIN"/>
    <property type="match status" value="1"/>
</dbReference>
<protein>
    <submittedName>
        <fullName evidence="3">Alpha/beta hydrolase</fullName>
    </submittedName>
</protein>
<name>A0A9D7FE32_9RHOO</name>
<evidence type="ECO:0000313" key="4">
    <source>
        <dbReference type="Proteomes" id="UP000886602"/>
    </source>
</evidence>